<dbReference type="GO" id="GO:0016868">
    <property type="term" value="F:intramolecular phosphotransferase activity"/>
    <property type="evidence" value="ECO:0007669"/>
    <property type="project" value="InterPro"/>
</dbReference>
<dbReference type="AlphaFoldDB" id="A0A934I3A5"/>
<protein>
    <submittedName>
        <fullName evidence="12">Phosphomannomutase/phosphoglucomutase</fullName>
    </submittedName>
</protein>
<dbReference type="InterPro" id="IPR036900">
    <property type="entry name" value="A-D-PHexomutase_C_sf"/>
</dbReference>
<dbReference type="SUPFAM" id="SSF55957">
    <property type="entry name" value="Phosphoglucomutase, C-terminal domain"/>
    <property type="match status" value="1"/>
</dbReference>
<evidence type="ECO:0000256" key="3">
    <source>
        <dbReference type="ARBA" id="ARBA00022553"/>
    </source>
</evidence>
<keyword evidence="3" id="KW-0597">Phosphoprotein</keyword>
<dbReference type="Pfam" id="PF02878">
    <property type="entry name" value="PGM_PMM_I"/>
    <property type="match status" value="1"/>
</dbReference>
<comment type="similarity">
    <text evidence="2">Belongs to the phosphohexose mutase family.</text>
</comment>
<dbReference type="NCBIfam" id="NF007088">
    <property type="entry name" value="PRK09542.1"/>
    <property type="match status" value="1"/>
</dbReference>
<keyword evidence="6" id="KW-0413">Isomerase</keyword>
<evidence type="ECO:0000256" key="1">
    <source>
        <dbReference type="ARBA" id="ARBA00001946"/>
    </source>
</evidence>
<dbReference type="RefSeq" id="WP_198733340.1">
    <property type="nucleotide sequence ID" value="NZ_JAEINH010000004.1"/>
</dbReference>
<evidence type="ECO:0000256" key="4">
    <source>
        <dbReference type="ARBA" id="ARBA00022723"/>
    </source>
</evidence>
<name>A0A934I3A5_9MICO</name>
<organism evidence="12 13">
    <name type="scientific">Sanguibacter suaedae</name>
    <dbReference type="NCBI Taxonomy" id="2795737"/>
    <lineage>
        <taxon>Bacteria</taxon>
        <taxon>Bacillati</taxon>
        <taxon>Actinomycetota</taxon>
        <taxon>Actinomycetes</taxon>
        <taxon>Micrococcales</taxon>
        <taxon>Sanguibacteraceae</taxon>
        <taxon>Sanguibacter</taxon>
    </lineage>
</organism>
<evidence type="ECO:0000256" key="6">
    <source>
        <dbReference type="ARBA" id="ARBA00023235"/>
    </source>
</evidence>
<dbReference type="InterPro" id="IPR005841">
    <property type="entry name" value="Alpha-D-phosphohexomutase_SF"/>
</dbReference>
<dbReference type="EMBL" id="JAEINH010000004">
    <property type="protein sequence ID" value="MBI9114799.1"/>
    <property type="molecule type" value="Genomic_DNA"/>
</dbReference>
<dbReference type="Gene3D" id="3.30.310.50">
    <property type="entry name" value="Alpha-D-phosphohexomutase, C-terminal domain"/>
    <property type="match status" value="1"/>
</dbReference>
<dbReference type="Pfam" id="PF02880">
    <property type="entry name" value="PGM_PMM_III"/>
    <property type="match status" value="1"/>
</dbReference>
<evidence type="ECO:0000256" key="5">
    <source>
        <dbReference type="ARBA" id="ARBA00022842"/>
    </source>
</evidence>
<dbReference type="Pfam" id="PF00408">
    <property type="entry name" value="PGM_PMM_IV"/>
    <property type="match status" value="1"/>
</dbReference>
<proteinExistence type="inferred from homology"/>
<dbReference type="PRINTS" id="PR00509">
    <property type="entry name" value="PGMPMM"/>
</dbReference>
<comment type="caution">
    <text evidence="12">The sequence shown here is derived from an EMBL/GenBank/DDBJ whole genome shotgun (WGS) entry which is preliminary data.</text>
</comment>
<dbReference type="GO" id="GO:0046872">
    <property type="term" value="F:metal ion binding"/>
    <property type="evidence" value="ECO:0007669"/>
    <property type="project" value="UniProtKB-KW"/>
</dbReference>
<dbReference type="PANTHER" id="PTHR43771:SF1">
    <property type="entry name" value="PHOSPHOMANNOMUTASE"/>
    <property type="match status" value="1"/>
</dbReference>
<dbReference type="InterPro" id="IPR005844">
    <property type="entry name" value="A-D-PHexomutase_a/b/a-I"/>
</dbReference>
<feature type="region of interest" description="Disordered" evidence="7">
    <location>
        <begin position="62"/>
        <end position="81"/>
    </location>
</feature>
<evidence type="ECO:0000259" key="10">
    <source>
        <dbReference type="Pfam" id="PF02879"/>
    </source>
</evidence>
<evidence type="ECO:0000256" key="7">
    <source>
        <dbReference type="SAM" id="MobiDB-lite"/>
    </source>
</evidence>
<dbReference type="InterPro" id="IPR005845">
    <property type="entry name" value="A-D-PHexomutase_a/b/a-II"/>
</dbReference>
<evidence type="ECO:0000313" key="13">
    <source>
        <dbReference type="Proteomes" id="UP000602087"/>
    </source>
</evidence>
<evidence type="ECO:0000256" key="2">
    <source>
        <dbReference type="ARBA" id="ARBA00010231"/>
    </source>
</evidence>
<gene>
    <name evidence="12" type="ORF">JAV76_07205</name>
</gene>
<keyword evidence="4" id="KW-0479">Metal-binding</keyword>
<evidence type="ECO:0000313" key="12">
    <source>
        <dbReference type="EMBL" id="MBI9114799.1"/>
    </source>
</evidence>
<dbReference type="Gene3D" id="3.40.120.10">
    <property type="entry name" value="Alpha-D-Glucose-1,6-Bisphosphate, subunit A, domain 3"/>
    <property type="match status" value="3"/>
</dbReference>
<dbReference type="Proteomes" id="UP000602087">
    <property type="component" value="Unassembled WGS sequence"/>
</dbReference>
<reference evidence="12" key="1">
    <citation type="submission" date="2020-12" db="EMBL/GenBank/DDBJ databases">
        <title>Sanguibacter suaedae sp. nov., isolated from Suaeda aralocaspica.</title>
        <authorList>
            <person name="Ma Q."/>
        </authorList>
    </citation>
    <scope>NUCLEOTIDE SEQUENCE</scope>
    <source>
        <strain evidence="12">YZGR15</strain>
    </source>
</reference>
<dbReference type="InterPro" id="IPR005846">
    <property type="entry name" value="A-D-PHexomutase_a/b/a-III"/>
</dbReference>
<evidence type="ECO:0000259" key="11">
    <source>
        <dbReference type="Pfam" id="PF02880"/>
    </source>
</evidence>
<dbReference type="GO" id="GO:0005975">
    <property type="term" value="P:carbohydrate metabolic process"/>
    <property type="evidence" value="ECO:0007669"/>
    <property type="project" value="InterPro"/>
</dbReference>
<feature type="domain" description="Alpha-D-phosphohexomutase alpha/beta/alpha" evidence="10">
    <location>
        <begin position="198"/>
        <end position="303"/>
    </location>
</feature>
<keyword evidence="13" id="KW-1185">Reference proteome</keyword>
<keyword evidence="5" id="KW-0460">Magnesium</keyword>
<accession>A0A934I3A5</accession>
<dbReference type="SUPFAM" id="SSF53738">
    <property type="entry name" value="Phosphoglucomutase, first 3 domains"/>
    <property type="match status" value="3"/>
</dbReference>
<dbReference type="InterPro" id="IPR005843">
    <property type="entry name" value="A-D-PHexomutase_C"/>
</dbReference>
<dbReference type="CDD" id="cd03089">
    <property type="entry name" value="PMM_PGM"/>
    <property type="match status" value="1"/>
</dbReference>
<sequence length="520" mass="54741">MEPTARPAQPVTSDASAQPVDLSGLIKSYDVRGTVPSPFGPDVAEAIGAGFATAVVIPDAGDAGDATPAALETPTTGTMGRPRVVVGHDMRESGPALVEAFTRGLTAAGIDVVNIGLCSTDGLYHASGTLGVPGAMFTASHNPAEYNGIKLCRAGARPVGQDTGLTRVRELAEQYLTYGLPGPATQLGQVTERSMLADYAAFLRGLVDISGIRPLKVVVDAGNGMGGHTVPAVLGTEAGLPALPLDVVPLYFELDGSFPNHEANPLEPANLVDLQAAVVEHGADIGLAFDGDADRCFVVDEQGRAVSPSAITALVGLREVAREQAEGRQPTVIHNLITSAAVPDLLGAAGATVVRTRVGHSFIKATMAEHRAVFGGEHSAHYYFRDFFFADTGMLAALHVLAALGEQPHPLSALAEMYEPYVASGEINSRIDDVPAARARVVEAYVTQEGAGPVTVDELDGLTVSHWDSHPQWWFNLRASNTEPLLRLNVEAADEDIMVKVRDDVLSLVRAEETTDEEQR</sequence>
<dbReference type="Pfam" id="PF02879">
    <property type="entry name" value="PGM_PMM_II"/>
    <property type="match status" value="1"/>
</dbReference>
<evidence type="ECO:0000259" key="8">
    <source>
        <dbReference type="Pfam" id="PF00408"/>
    </source>
</evidence>
<evidence type="ECO:0000259" key="9">
    <source>
        <dbReference type="Pfam" id="PF02878"/>
    </source>
</evidence>
<dbReference type="InterPro" id="IPR016055">
    <property type="entry name" value="A-D-PHexomutase_a/b/a-I/II/III"/>
</dbReference>
<feature type="domain" description="Alpha-D-phosphohexomutase alpha/beta/alpha" evidence="11">
    <location>
        <begin position="319"/>
        <end position="421"/>
    </location>
</feature>
<dbReference type="PANTHER" id="PTHR43771">
    <property type="entry name" value="PHOSPHOMANNOMUTASE"/>
    <property type="match status" value="1"/>
</dbReference>
<feature type="domain" description="Alpha-D-phosphohexomutase alpha/beta/alpha" evidence="9">
    <location>
        <begin position="80"/>
        <end position="163"/>
    </location>
</feature>
<comment type="cofactor">
    <cofactor evidence="1">
        <name>Mg(2+)</name>
        <dbReference type="ChEBI" id="CHEBI:18420"/>
    </cofactor>
</comment>
<feature type="domain" description="Alpha-D-phosphohexomutase C-terminal" evidence="8">
    <location>
        <begin position="426"/>
        <end position="506"/>
    </location>
</feature>